<reference evidence="2" key="1">
    <citation type="journal article" date="2023" name="Science">
        <title>Genome structures resolve the early diversification of teleost fishes.</title>
        <authorList>
            <person name="Parey E."/>
            <person name="Louis A."/>
            <person name="Montfort J."/>
            <person name="Bouchez O."/>
            <person name="Roques C."/>
            <person name="Iampietro C."/>
            <person name="Lluch J."/>
            <person name="Castinel A."/>
            <person name="Donnadieu C."/>
            <person name="Desvignes T."/>
            <person name="Floi Bucao C."/>
            <person name="Jouanno E."/>
            <person name="Wen M."/>
            <person name="Mejri S."/>
            <person name="Dirks R."/>
            <person name="Jansen H."/>
            <person name="Henkel C."/>
            <person name="Chen W.J."/>
            <person name="Zahm M."/>
            <person name="Cabau C."/>
            <person name="Klopp C."/>
            <person name="Thompson A.W."/>
            <person name="Robinson-Rechavi M."/>
            <person name="Braasch I."/>
            <person name="Lecointre G."/>
            <person name="Bobe J."/>
            <person name="Postlethwait J.H."/>
            <person name="Berthelot C."/>
            <person name="Roest Crollius H."/>
            <person name="Guiguen Y."/>
        </authorList>
    </citation>
    <scope>NUCLEOTIDE SEQUENCE</scope>
    <source>
        <strain evidence="2">WJC10195</strain>
    </source>
</reference>
<evidence type="ECO:0000313" key="3">
    <source>
        <dbReference type="Proteomes" id="UP001152622"/>
    </source>
</evidence>
<keyword evidence="3" id="KW-1185">Reference proteome</keyword>
<protein>
    <submittedName>
        <fullName evidence="2">Uncharacterized protein</fullName>
    </submittedName>
</protein>
<name>A0A9Q1EHV0_SYNKA</name>
<gene>
    <name evidence="2" type="ORF">SKAU_G00358260</name>
</gene>
<evidence type="ECO:0000313" key="2">
    <source>
        <dbReference type="EMBL" id="KAJ8339040.1"/>
    </source>
</evidence>
<sequence length="104" mass="11104">MTSYSARSNTPLLCADVLGGGGVSVCAPERIPPATQESCPSLHPDTYLSSVTPLSAPQSSGRTSTRKLNIHRGGQWNLRGHSEARERGCPHRLIRIQAVPSQEG</sequence>
<proteinExistence type="predicted"/>
<organism evidence="2 3">
    <name type="scientific">Synaphobranchus kaupii</name>
    <name type="common">Kaup's arrowtooth eel</name>
    <dbReference type="NCBI Taxonomy" id="118154"/>
    <lineage>
        <taxon>Eukaryota</taxon>
        <taxon>Metazoa</taxon>
        <taxon>Chordata</taxon>
        <taxon>Craniata</taxon>
        <taxon>Vertebrata</taxon>
        <taxon>Euteleostomi</taxon>
        <taxon>Actinopterygii</taxon>
        <taxon>Neopterygii</taxon>
        <taxon>Teleostei</taxon>
        <taxon>Anguilliformes</taxon>
        <taxon>Synaphobranchidae</taxon>
        <taxon>Synaphobranchus</taxon>
    </lineage>
</organism>
<dbReference type="Proteomes" id="UP001152622">
    <property type="component" value="Chromosome 17"/>
</dbReference>
<accession>A0A9Q1EHV0</accession>
<comment type="caution">
    <text evidence="2">The sequence shown here is derived from an EMBL/GenBank/DDBJ whole genome shotgun (WGS) entry which is preliminary data.</text>
</comment>
<feature type="compositionally biased region" description="Polar residues" evidence="1">
    <location>
        <begin position="47"/>
        <end position="63"/>
    </location>
</feature>
<dbReference type="AlphaFoldDB" id="A0A9Q1EHV0"/>
<evidence type="ECO:0000256" key="1">
    <source>
        <dbReference type="SAM" id="MobiDB-lite"/>
    </source>
</evidence>
<feature type="region of interest" description="Disordered" evidence="1">
    <location>
        <begin position="33"/>
        <end position="73"/>
    </location>
</feature>
<dbReference type="EMBL" id="JAINUF010000017">
    <property type="protein sequence ID" value="KAJ8339040.1"/>
    <property type="molecule type" value="Genomic_DNA"/>
</dbReference>